<feature type="transmembrane region" description="Helical" evidence="1">
    <location>
        <begin position="38"/>
        <end position="57"/>
    </location>
</feature>
<keyword evidence="3" id="KW-1185">Reference proteome</keyword>
<protein>
    <submittedName>
        <fullName evidence="2">Unplaced genomic scaffold SPHSTscaffold_138, whole genome shotgun sequence</fullName>
    </submittedName>
</protein>
<evidence type="ECO:0000313" key="3">
    <source>
        <dbReference type="Proteomes" id="UP000054279"/>
    </source>
</evidence>
<sequence length="135" mass="15222">MPWFQQAYLPLPTEGNDSFHQKEKKVDDSEINRRCQCGIGTALILSLALNILLVFSWSSTGMNHARMSPPEPVSLIARSYDAPFITDYVSPPAEAVEDLNVKFHRLLKDDVLLYDEIPSTASDEAWEASWNGKRP</sequence>
<evidence type="ECO:0000313" key="2">
    <source>
        <dbReference type="EMBL" id="KIJ33403.1"/>
    </source>
</evidence>
<organism evidence="2 3">
    <name type="scientific">Sphaerobolus stellatus (strain SS14)</name>
    <dbReference type="NCBI Taxonomy" id="990650"/>
    <lineage>
        <taxon>Eukaryota</taxon>
        <taxon>Fungi</taxon>
        <taxon>Dikarya</taxon>
        <taxon>Basidiomycota</taxon>
        <taxon>Agaricomycotina</taxon>
        <taxon>Agaricomycetes</taxon>
        <taxon>Phallomycetidae</taxon>
        <taxon>Geastrales</taxon>
        <taxon>Sphaerobolaceae</taxon>
        <taxon>Sphaerobolus</taxon>
    </lineage>
</organism>
<keyword evidence="1" id="KW-0812">Transmembrane</keyword>
<dbReference type="EMBL" id="KN837213">
    <property type="protein sequence ID" value="KIJ33403.1"/>
    <property type="molecule type" value="Genomic_DNA"/>
</dbReference>
<name>A0A0C9TT32_SPHS4</name>
<gene>
    <name evidence="2" type="ORF">M422DRAFT_52455</name>
</gene>
<accession>A0A0C9TT32</accession>
<keyword evidence="1" id="KW-1133">Transmembrane helix</keyword>
<proteinExistence type="predicted"/>
<keyword evidence="1" id="KW-0472">Membrane</keyword>
<dbReference type="Proteomes" id="UP000054279">
    <property type="component" value="Unassembled WGS sequence"/>
</dbReference>
<evidence type="ECO:0000256" key="1">
    <source>
        <dbReference type="SAM" id="Phobius"/>
    </source>
</evidence>
<reference evidence="2 3" key="1">
    <citation type="submission" date="2014-06" db="EMBL/GenBank/DDBJ databases">
        <title>Evolutionary Origins and Diversification of the Mycorrhizal Mutualists.</title>
        <authorList>
            <consortium name="DOE Joint Genome Institute"/>
            <consortium name="Mycorrhizal Genomics Consortium"/>
            <person name="Kohler A."/>
            <person name="Kuo A."/>
            <person name="Nagy L.G."/>
            <person name="Floudas D."/>
            <person name="Copeland A."/>
            <person name="Barry K.W."/>
            <person name="Cichocki N."/>
            <person name="Veneault-Fourrey C."/>
            <person name="LaButti K."/>
            <person name="Lindquist E.A."/>
            <person name="Lipzen A."/>
            <person name="Lundell T."/>
            <person name="Morin E."/>
            <person name="Murat C."/>
            <person name="Riley R."/>
            <person name="Ohm R."/>
            <person name="Sun H."/>
            <person name="Tunlid A."/>
            <person name="Henrissat B."/>
            <person name="Grigoriev I.V."/>
            <person name="Hibbett D.S."/>
            <person name="Martin F."/>
        </authorList>
    </citation>
    <scope>NUCLEOTIDE SEQUENCE [LARGE SCALE GENOMIC DNA]</scope>
    <source>
        <strain evidence="2 3">SS14</strain>
    </source>
</reference>
<dbReference type="OrthoDB" id="3687641at2759"/>
<dbReference type="AlphaFoldDB" id="A0A0C9TT32"/>
<dbReference type="HOGENOM" id="CLU_1887074_0_0_1"/>